<accession>L8JZS9</accession>
<gene>
    <name evidence="3" type="ORF">C900_01086</name>
</gene>
<dbReference type="SMART" id="SM00089">
    <property type="entry name" value="PKD"/>
    <property type="match status" value="1"/>
</dbReference>
<dbReference type="InterPro" id="IPR037701">
    <property type="entry name" value="Pom152"/>
</dbReference>
<dbReference type="eggNOG" id="COG3266">
    <property type="taxonomic scope" value="Bacteria"/>
</dbReference>
<dbReference type="PROSITE" id="PS50093">
    <property type="entry name" value="PKD"/>
    <property type="match status" value="1"/>
</dbReference>
<dbReference type="AlphaFoldDB" id="L8JZS9"/>
<keyword evidence="4" id="KW-1185">Reference proteome</keyword>
<organism evidence="3 4">
    <name type="scientific">Fulvivirga imtechensis AK7</name>
    <dbReference type="NCBI Taxonomy" id="1237149"/>
    <lineage>
        <taxon>Bacteria</taxon>
        <taxon>Pseudomonadati</taxon>
        <taxon>Bacteroidota</taxon>
        <taxon>Cytophagia</taxon>
        <taxon>Cytophagales</taxon>
        <taxon>Fulvivirgaceae</taxon>
        <taxon>Fulvivirga</taxon>
    </lineage>
</organism>
<feature type="chain" id="PRO_5003994169" description="PKD domain-containing protein" evidence="1">
    <location>
        <begin position="25"/>
        <end position="1000"/>
    </location>
</feature>
<evidence type="ECO:0000313" key="3">
    <source>
        <dbReference type="EMBL" id="ELR72707.1"/>
    </source>
</evidence>
<dbReference type="STRING" id="1237149.C900_01086"/>
<dbReference type="InterPro" id="IPR000601">
    <property type="entry name" value="PKD_dom"/>
</dbReference>
<dbReference type="GO" id="GO:0006999">
    <property type="term" value="P:nuclear pore organization"/>
    <property type="evidence" value="ECO:0007669"/>
    <property type="project" value="TreeGrafter"/>
</dbReference>
<dbReference type="Pfam" id="PF24312">
    <property type="entry name" value="Ig-like_POM152"/>
    <property type="match status" value="3"/>
</dbReference>
<dbReference type="SUPFAM" id="SSF49299">
    <property type="entry name" value="PKD domain"/>
    <property type="match status" value="1"/>
</dbReference>
<evidence type="ECO:0000256" key="1">
    <source>
        <dbReference type="SAM" id="SignalP"/>
    </source>
</evidence>
<dbReference type="GO" id="GO:0006606">
    <property type="term" value="P:protein import into nucleus"/>
    <property type="evidence" value="ECO:0007669"/>
    <property type="project" value="TreeGrafter"/>
</dbReference>
<feature type="signal peptide" evidence="1">
    <location>
        <begin position="1"/>
        <end position="24"/>
    </location>
</feature>
<dbReference type="eggNOG" id="COG3291">
    <property type="taxonomic scope" value="Bacteria"/>
</dbReference>
<dbReference type="InterPro" id="IPR035986">
    <property type="entry name" value="PKD_dom_sf"/>
</dbReference>
<dbReference type="InterPro" id="IPR022409">
    <property type="entry name" value="PKD/Chitinase_dom"/>
</dbReference>
<dbReference type="Gene3D" id="2.60.40.10">
    <property type="entry name" value="Immunoglobulins"/>
    <property type="match status" value="1"/>
</dbReference>
<dbReference type="EMBL" id="AMZN01000015">
    <property type="protein sequence ID" value="ELR72707.1"/>
    <property type="molecule type" value="Genomic_DNA"/>
</dbReference>
<comment type="caution">
    <text evidence="3">The sequence shown here is derived from an EMBL/GenBank/DDBJ whole genome shotgun (WGS) entry which is preliminary data.</text>
</comment>
<dbReference type="InterPro" id="IPR056541">
    <property type="entry name" value="Ig-like_POM152"/>
</dbReference>
<dbReference type="RefSeq" id="WP_009578758.1">
    <property type="nucleotide sequence ID" value="NZ_AMZN01000015.1"/>
</dbReference>
<keyword evidence="1" id="KW-0732">Signal</keyword>
<sequence>MKINRTFSFIALLLCPLITSYSQSITQCSDLGQSARIYEISAANDHGTLMPGLDFEYLFFNIASTTFDFNEGQLYIDETSAILSGTLTLTTGGNTNNPVGSQWLIYLRYTPSTSGTPNTDLGQGAELTDTWKYYELDPSESYMYNVARSSNVAAFLEIGTPLQTGVGANNIEIDVFGASASYQVSLGSGSGTMNININLDFSCPSSMQVCGDIATADKLYTATSSTAEGILVHSLAVTDLFGAGSAIFDFTSGQLHHTADNAFLYGELTLRTGGGVLNGTNWGISAEFDATDILDPNTDLGQGEDRVETWLFYLLNSDRSYFYQIGNPNNFIWLEQLGHPFQIGIGAGGQDINEMSAAGNFVWHKDGETGSGSININIEDTCPPDIDIRPVLECVEFNADENTYVAHFGYLNEGTENIIIPAGENNKFTPTPVDRGQVFNFLPGRQADVFQVEFDGTNLVWTLTSPNGSTRTSTASDNPDQRCPVTAVPPTATVSGSSKICEGSSTTFNIDLTGVAPWVLTYDSVGTIKEITIQDSPYMLHTTQAGSYSLQSVKDANELNGTATGTASVSFFEHPSANLSGSAEVCPGEMSELTVSLTGEGPWTITYTDGINDYEMNIANAIHIFEVPVGSYNLISVSDAHCIGTATGSATIGSSAPTATIFGGGEICATEKATISISMKGTPPWSVTYTDGTETFEVTTSESSYTFETDKAATYELVSVSDAHCSGVVTGAAQVEKPSLSGLITMDDEYCPGTIALTAELGGTPTSLLWTVSGGNGSVTNANSPEAAYTTHDDDTFIVITLVVSDGCSSLQLAKTVEVIRPNAHFTIDPDPGENPMLAGIEYSFTPEYSGDAYKWRFGDGSTSRSINPVHTYNSPGVYDIILEVSNGACKDEQMKTLEVISNETLFIPNVFSPTSSNSDNNVVKVYGENLSPNDFTFQIYNRWGKVVYSTTNLTEAQEKGWNGTSGGEEKENNVFTYIVRGQYNDGRKFEKTGTVTLAK</sequence>
<dbReference type="Pfam" id="PF18911">
    <property type="entry name" value="PKD_4"/>
    <property type="match status" value="1"/>
</dbReference>
<protein>
    <recommendedName>
        <fullName evidence="2">PKD domain-containing protein</fullName>
    </recommendedName>
</protein>
<dbReference type="GO" id="GO:0017056">
    <property type="term" value="F:structural constituent of nuclear pore"/>
    <property type="evidence" value="ECO:0007669"/>
    <property type="project" value="InterPro"/>
</dbReference>
<dbReference type="Proteomes" id="UP000011135">
    <property type="component" value="Unassembled WGS sequence"/>
</dbReference>
<feature type="domain" description="PKD" evidence="2">
    <location>
        <begin position="853"/>
        <end position="889"/>
    </location>
</feature>
<dbReference type="Pfam" id="PF13585">
    <property type="entry name" value="CHU_C"/>
    <property type="match status" value="1"/>
</dbReference>
<evidence type="ECO:0000259" key="2">
    <source>
        <dbReference type="PROSITE" id="PS50093"/>
    </source>
</evidence>
<dbReference type="InterPro" id="IPR013783">
    <property type="entry name" value="Ig-like_fold"/>
</dbReference>
<evidence type="ECO:0000313" key="4">
    <source>
        <dbReference type="Proteomes" id="UP000011135"/>
    </source>
</evidence>
<dbReference type="OrthoDB" id="966207at2"/>
<reference evidence="3 4" key="1">
    <citation type="submission" date="2012-12" db="EMBL/GenBank/DDBJ databases">
        <title>Genome assembly of Fulvivirga imtechensis AK7.</title>
        <authorList>
            <person name="Nupur N."/>
            <person name="Khatri I."/>
            <person name="Kumar R."/>
            <person name="Subramanian S."/>
            <person name="Pinnaka A."/>
        </authorList>
    </citation>
    <scope>NUCLEOTIDE SEQUENCE [LARGE SCALE GENOMIC DNA]</scope>
    <source>
        <strain evidence="3 4">AK7</strain>
    </source>
</reference>
<dbReference type="PANTHER" id="PTHR28206:SF1">
    <property type="entry name" value="NUCLEOPORIN POM152"/>
    <property type="match status" value="1"/>
</dbReference>
<name>L8JZS9_9BACT</name>
<dbReference type="CDD" id="cd00146">
    <property type="entry name" value="PKD"/>
    <property type="match status" value="1"/>
</dbReference>
<proteinExistence type="predicted"/>
<dbReference type="PANTHER" id="PTHR28206">
    <property type="entry name" value="NUCLEOPORIN POM152"/>
    <property type="match status" value="1"/>
</dbReference>